<feature type="short sequence motif" description="Histidine triad motif" evidence="2 3">
    <location>
        <begin position="97"/>
        <end position="101"/>
    </location>
</feature>
<evidence type="ECO:0000256" key="2">
    <source>
        <dbReference type="PIRSR" id="PIRSR601310-3"/>
    </source>
</evidence>
<feature type="domain" description="HIT" evidence="4">
    <location>
        <begin position="5"/>
        <end position="112"/>
    </location>
</feature>
<dbReference type="GO" id="GO:0003824">
    <property type="term" value="F:catalytic activity"/>
    <property type="evidence" value="ECO:0007669"/>
    <property type="project" value="InterPro"/>
</dbReference>
<name>A0A6G8HXX3_9STRE</name>
<dbReference type="CDD" id="cd01277">
    <property type="entry name" value="HINT_subgroup"/>
    <property type="match status" value="1"/>
</dbReference>
<dbReference type="InterPro" id="IPR011146">
    <property type="entry name" value="HIT-like"/>
</dbReference>
<dbReference type="EMBL" id="CP046919">
    <property type="protein sequence ID" value="QIM45628.1"/>
    <property type="molecule type" value="Genomic_DNA"/>
</dbReference>
<organism evidence="5 6">
    <name type="scientific">Streptococcus ruminicola</name>
    <dbReference type="NCBI Taxonomy" id="2686210"/>
    <lineage>
        <taxon>Bacteria</taxon>
        <taxon>Bacillati</taxon>
        <taxon>Bacillota</taxon>
        <taxon>Bacilli</taxon>
        <taxon>Lactobacillales</taxon>
        <taxon>Streptococcaceae</taxon>
        <taxon>Streptococcus</taxon>
    </lineage>
</organism>
<dbReference type="SUPFAM" id="SSF54197">
    <property type="entry name" value="HIT-like"/>
    <property type="match status" value="1"/>
</dbReference>
<dbReference type="InterPro" id="IPR036265">
    <property type="entry name" value="HIT-like_sf"/>
</dbReference>
<dbReference type="InterPro" id="IPR039384">
    <property type="entry name" value="HINT"/>
</dbReference>
<dbReference type="Proteomes" id="UP000503166">
    <property type="component" value="Chromosome"/>
</dbReference>
<evidence type="ECO:0000256" key="3">
    <source>
        <dbReference type="PROSITE-ProRule" id="PRU00464"/>
    </source>
</evidence>
<dbReference type="InterPro" id="IPR001310">
    <property type="entry name" value="Histidine_triad_HIT"/>
</dbReference>
<dbReference type="PANTHER" id="PTHR46648:SF1">
    <property type="entry name" value="ADENOSINE 5'-MONOPHOSPHORAMIDASE HNT1"/>
    <property type="match status" value="1"/>
</dbReference>
<evidence type="ECO:0000313" key="6">
    <source>
        <dbReference type="Proteomes" id="UP000503166"/>
    </source>
</evidence>
<feature type="active site" description="Tele-AMP-histidine intermediate" evidence="1">
    <location>
        <position position="99"/>
    </location>
</feature>
<dbReference type="Gene3D" id="3.30.428.10">
    <property type="entry name" value="HIT-like"/>
    <property type="match status" value="1"/>
</dbReference>
<accession>A0A6G8HXX3</accession>
<evidence type="ECO:0000256" key="1">
    <source>
        <dbReference type="PIRSR" id="PIRSR601310-1"/>
    </source>
</evidence>
<dbReference type="AlphaFoldDB" id="A0A6G8HXX3"/>
<dbReference type="RefSeq" id="WP_166042908.1">
    <property type="nucleotide sequence ID" value="NZ_CP046919.1"/>
</dbReference>
<reference evidence="5 6" key="1">
    <citation type="submission" date="2019-12" db="EMBL/GenBank/DDBJ databases">
        <title>Complete genome sequence of Streptococcus sp. CNU G2 isolated frome Bos taurus coreanae.</title>
        <authorList>
            <person name="Park S.Y."/>
            <person name="Kim J.H."/>
            <person name="Seo S.W."/>
        </authorList>
    </citation>
    <scope>NUCLEOTIDE SEQUENCE [LARGE SCALE GENOMIC DNA]</scope>
    <source>
        <strain evidence="5 6">CNU G2</strain>
    </source>
</reference>
<dbReference type="PRINTS" id="PR00332">
    <property type="entry name" value="HISTRIAD"/>
</dbReference>
<sequence>MTNCIFCKIISGEISSLKIYEDDLTIAFMDIARDVDGHVLVIPKTHCKNILDCNSTLLNAVMQTVQKLSVHFTENCGYDGVNLLNASDESAGQSVPHFHIHIIPRKNDDGIDAWPKFGGAKQDVQKIYEQLKLL</sequence>
<dbReference type="Pfam" id="PF01230">
    <property type="entry name" value="HIT"/>
    <property type="match status" value="1"/>
</dbReference>
<evidence type="ECO:0000313" key="5">
    <source>
        <dbReference type="EMBL" id="QIM45628.1"/>
    </source>
</evidence>
<dbReference type="PROSITE" id="PS51084">
    <property type="entry name" value="HIT_2"/>
    <property type="match status" value="1"/>
</dbReference>
<dbReference type="KEGG" id="srum:GPZ88_00535"/>
<evidence type="ECO:0000259" key="4">
    <source>
        <dbReference type="PROSITE" id="PS51084"/>
    </source>
</evidence>
<gene>
    <name evidence="5" type="ORF">GPZ88_00535</name>
</gene>
<proteinExistence type="predicted"/>
<protein>
    <submittedName>
        <fullName evidence="5">HIT domain-containing protein</fullName>
    </submittedName>
</protein>
<dbReference type="PANTHER" id="PTHR46648">
    <property type="entry name" value="HIT FAMILY PROTEIN 1"/>
    <property type="match status" value="1"/>
</dbReference>
<dbReference type="InterPro" id="IPR019808">
    <property type="entry name" value="Histidine_triad_CS"/>
</dbReference>
<dbReference type="GO" id="GO:0009117">
    <property type="term" value="P:nucleotide metabolic process"/>
    <property type="evidence" value="ECO:0007669"/>
    <property type="project" value="TreeGrafter"/>
</dbReference>
<dbReference type="PROSITE" id="PS00892">
    <property type="entry name" value="HIT_1"/>
    <property type="match status" value="1"/>
</dbReference>